<evidence type="ECO:0000256" key="3">
    <source>
        <dbReference type="ARBA" id="ARBA00023163"/>
    </source>
</evidence>
<dbReference type="Proteomes" id="UP000788262">
    <property type="component" value="Unassembled WGS sequence"/>
</dbReference>
<dbReference type="Gene3D" id="1.10.10.60">
    <property type="entry name" value="Homeodomain-like"/>
    <property type="match status" value="1"/>
</dbReference>
<evidence type="ECO:0000313" key="6">
    <source>
        <dbReference type="Proteomes" id="UP000788262"/>
    </source>
</evidence>
<dbReference type="RefSeq" id="WP_205386172.1">
    <property type="nucleotide sequence ID" value="NZ_JAFFZS010000032.1"/>
</dbReference>
<comment type="caution">
    <text evidence="5">The sequence shown here is derived from an EMBL/GenBank/DDBJ whole genome shotgun (WGS) entry which is preliminary data.</text>
</comment>
<evidence type="ECO:0000313" key="5">
    <source>
        <dbReference type="EMBL" id="MBN0048048.1"/>
    </source>
</evidence>
<dbReference type="PROSITE" id="PS01124">
    <property type="entry name" value="HTH_ARAC_FAMILY_2"/>
    <property type="match status" value="1"/>
</dbReference>
<accession>A0ABS2VY32</accession>
<organism evidence="5 6">
    <name type="scientific">Streptomyces actuosus</name>
    <dbReference type="NCBI Taxonomy" id="1885"/>
    <lineage>
        <taxon>Bacteria</taxon>
        <taxon>Bacillati</taxon>
        <taxon>Actinomycetota</taxon>
        <taxon>Actinomycetes</taxon>
        <taxon>Kitasatosporales</taxon>
        <taxon>Streptomycetaceae</taxon>
        <taxon>Streptomyces</taxon>
    </lineage>
</organism>
<proteinExistence type="predicted"/>
<dbReference type="SMART" id="SM00342">
    <property type="entry name" value="HTH_ARAC"/>
    <property type="match status" value="1"/>
</dbReference>
<evidence type="ECO:0000256" key="2">
    <source>
        <dbReference type="ARBA" id="ARBA00023125"/>
    </source>
</evidence>
<feature type="domain" description="HTH araC/xylS-type" evidence="4">
    <location>
        <begin position="228"/>
        <end position="326"/>
    </location>
</feature>
<keyword evidence="3" id="KW-0804">Transcription</keyword>
<name>A0ABS2VY32_STRAS</name>
<dbReference type="PANTHER" id="PTHR47894">
    <property type="entry name" value="HTH-TYPE TRANSCRIPTIONAL REGULATOR GADX"/>
    <property type="match status" value="1"/>
</dbReference>
<keyword evidence="6" id="KW-1185">Reference proteome</keyword>
<dbReference type="SUPFAM" id="SSF46689">
    <property type="entry name" value="Homeodomain-like"/>
    <property type="match status" value="1"/>
</dbReference>
<reference evidence="5 6" key="1">
    <citation type="submission" date="2021-02" db="EMBL/GenBank/DDBJ databases">
        <title>Whole genome sequencing of Streptomyces actuosus VRA1.</title>
        <authorList>
            <person name="Sen G."/>
            <person name="Sen A."/>
        </authorList>
    </citation>
    <scope>NUCLEOTIDE SEQUENCE [LARGE SCALE GENOMIC DNA]</scope>
    <source>
        <strain evidence="5 6">VRA1</strain>
    </source>
</reference>
<sequence>MSAYSLTAGWHRVLAALGLDPAAVLRRAGLPADLPERPQARIGAEEFFALWEAADALYTGPDLAVAAASAVSAEHFDVPVFAGLASRDLAQAAARVAVYKRLVYPVTLDVRTDGGLSVALRPRDPFTPPAVLERFELLFWVAFARLATGVRVGPARITVSSPPADQSAVADFLDGVHLTRGQRAEVVFSPYDMHRPFVTGVHAGMWEHVEPELRRRLRDQEESASWAERTHTALLTSLPAGRGTLADVAAGLATSPRTLQRRLGTEGTSFQKVLAQTRERMARAYLRRSTLSYTEIAFLIGYEELTSFHRALRQWTGETPRGLRSRVSAPALSGRR</sequence>
<keyword evidence="1" id="KW-0805">Transcription regulation</keyword>
<evidence type="ECO:0000259" key="4">
    <source>
        <dbReference type="PROSITE" id="PS01124"/>
    </source>
</evidence>
<dbReference type="InterPro" id="IPR032687">
    <property type="entry name" value="AraC-type_N"/>
</dbReference>
<dbReference type="InterPro" id="IPR009057">
    <property type="entry name" value="Homeodomain-like_sf"/>
</dbReference>
<dbReference type="PANTHER" id="PTHR47894:SF1">
    <property type="entry name" value="HTH-TYPE TRANSCRIPTIONAL REGULATOR VQSM"/>
    <property type="match status" value="1"/>
</dbReference>
<protein>
    <submittedName>
        <fullName evidence="5">AraC family transcriptional regulator ligand-binding domain-containing protein</fullName>
    </submittedName>
</protein>
<dbReference type="EMBL" id="JAFFZS010000032">
    <property type="protein sequence ID" value="MBN0048048.1"/>
    <property type="molecule type" value="Genomic_DNA"/>
</dbReference>
<dbReference type="Pfam" id="PF12625">
    <property type="entry name" value="Arabinose_bd"/>
    <property type="match status" value="1"/>
</dbReference>
<evidence type="ECO:0000256" key="1">
    <source>
        <dbReference type="ARBA" id="ARBA00023015"/>
    </source>
</evidence>
<dbReference type="Pfam" id="PF12833">
    <property type="entry name" value="HTH_18"/>
    <property type="match status" value="1"/>
</dbReference>
<gene>
    <name evidence="5" type="ORF">JS756_28840</name>
</gene>
<dbReference type="InterPro" id="IPR018060">
    <property type="entry name" value="HTH_AraC"/>
</dbReference>
<keyword evidence="2" id="KW-0238">DNA-binding</keyword>